<dbReference type="RefSeq" id="WP_038060070.1">
    <property type="nucleotide sequence ID" value="NZ_CP008796.1"/>
</dbReference>
<dbReference type="Pfam" id="PF20250">
    <property type="entry name" value="FapA_N"/>
    <property type="match status" value="1"/>
</dbReference>
<dbReference type="InterPro" id="IPR046865">
    <property type="entry name" value="FapA_b_solenoid"/>
</dbReference>
<reference evidence="3 4" key="1">
    <citation type="journal article" date="2015" name="Genome Announc.">
        <title>Genome Sequence of a Sulfate-Reducing Thermophilic Bacterium, Thermodesulfobacterium commune DSM 2178T (Phylum Thermodesulfobacteria).</title>
        <authorList>
            <person name="Bhatnagar S."/>
            <person name="Badger J.H."/>
            <person name="Madupu R."/>
            <person name="Khouri H.M."/>
            <person name="O'Connor E.M."/>
            <person name="Robb F.T."/>
            <person name="Ward N.L."/>
            <person name="Eisen J.A."/>
        </authorList>
    </citation>
    <scope>NUCLEOTIDE SEQUENCE [LARGE SCALE GENOMIC DNA]</scope>
    <source>
        <strain evidence="3 4">DSM 2178</strain>
    </source>
</reference>
<feature type="coiled-coil region" evidence="1">
    <location>
        <begin position="393"/>
        <end position="427"/>
    </location>
</feature>
<dbReference type="InterPro" id="IPR005646">
    <property type="entry name" value="FapA"/>
</dbReference>
<dbReference type="PaxDb" id="289377-HL41_01595"/>
<sequence>MDKDKVKKEGVNLEGFDFRVSDDELMFFWAEPPTEENSKKFKEAWPQLKSKLIEEGIFGVLEEPEVLDNRLVVAKGVPITPFVPEKIELLEKFAKCVSFQDEPVDLQDKEERKDIREIHRKIVCAEENEVIGKWYPPIPGLDGVNVFGETLQAPQPSSQSQIQLGENLFIDEEKFIKAKQAGVLVCQQNIIDIFPEYEIKGDVDFSVGNIDFIGKKLIIKGDVKFGFKVKAKGDLEIYGGTENKVLIEVEGNLLCDGIIRGEQTKVKVKGKAEIKGVEHAKLEVLGDLVVKNYLIFSETFVSGKIEANAGKGIIYGGVVKACDVIEAKILGNETHTSTKILAGYQPELIDDYLRKIQQSILLEETLNKLKVGIELGERLKKEKNLTPEKQKILEKIQKQYELYSKELEELLQQLKIIKKELSLYQSKFIKAQEKVYPGVMVGIADVFYTVVEEIPGPIIFSLENGKINIQKS</sequence>
<keyword evidence="4" id="KW-1185">Reference proteome</keyword>
<evidence type="ECO:0000313" key="3">
    <source>
        <dbReference type="EMBL" id="AIH03619.1"/>
    </source>
</evidence>
<dbReference type="STRING" id="289377.HL41_01595"/>
<feature type="domain" description="Flagellar Assembly Protein A N-terminal region" evidence="2">
    <location>
        <begin position="19"/>
        <end position="189"/>
    </location>
</feature>
<name>A0A075WQN5_9BACT</name>
<proteinExistence type="predicted"/>
<dbReference type="eggNOG" id="COG1315">
    <property type="taxonomic scope" value="Bacteria"/>
</dbReference>
<dbReference type="PANTHER" id="PTHR38032:SF1">
    <property type="entry name" value="RNA-BINDING PROTEIN KHPB N-TERMINAL DOMAIN-CONTAINING PROTEIN"/>
    <property type="match status" value="1"/>
</dbReference>
<protein>
    <recommendedName>
        <fullName evidence="2">Flagellar Assembly Protein A N-terminal region domain-containing protein</fullName>
    </recommendedName>
</protein>
<dbReference type="PANTHER" id="PTHR38032">
    <property type="entry name" value="POLYMERASE-RELATED"/>
    <property type="match status" value="1"/>
</dbReference>
<gene>
    <name evidence="3" type="ORF">HL41_01595</name>
</gene>
<dbReference type="AlphaFoldDB" id="A0A075WQN5"/>
<dbReference type="Pfam" id="PF03961">
    <property type="entry name" value="FapA"/>
    <property type="match status" value="1"/>
</dbReference>
<dbReference type="HOGENOM" id="CLU_026157_2_1_0"/>
<dbReference type="EMBL" id="CP008796">
    <property type="protein sequence ID" value="AIH03619.1"/>
    <property type="molecule type" value="Genomic_DNA"/>
</dbReference>
<dbReference type="InterPro" id="IPR046866">
    <property type="entry name" value="FapA_N"/>
</dbReference>
<evidence type="ECO:0000256" key="1">
    <source>
        <dbReference type="SAM" id="Coils"/>
    </source>
</evidence>
<dbReference type="Proteomes" id="UP000028481">
    <property type="component" value="Chromosome"/>
</dbReference>
<organism evidence="3 4">
    <name type="scientific">Thermodesulfobacterium commune DSM 2178</name>
    <dbReference type="NCBI Taxonomy" id="289377"/>
    <lineage>
        <taxon>Bacteria</taxon>
        <taxon>Pseudomonadati</taxon>
        <taxon>Thermodesulfobacteriota</taxon>
        <taxon>Thermodesulfobacteria</taxon>
        <taxon>Thermodesulfobacteriales</taxon>
        <taxon>Thermodesulfobacteriaceae</taxon>
        <taxon>Thermodesulfobacterium</taxon>
    </lineage>
</organism>
<accession>A0A075WQN5</accession>
<dbReference type="OrthoDB" id="9760122at2"/>
<evidence type="ECO:0000313" key="4">
    <source>
        <dbReference type="Proteomes" id="UP000028481"/>
    </source>
</evidence>
<evidence type="ECO:0000259" key="2">
    <source>
        <dbReference type="Pfam" id="PF20250"/>
    </source>
</evidence>
<dbReference type="KEGG" id="tcm:HL41_01595"/>
<keyword evidence="1" id="KW-0175">Coiled coil</keyword>